<feature type="chain" id="PRO_5046718863" description="Surface lipoprotein of Spirochaetales order domain-containing protein" evidence="1">
    <location>
        <begin position="24"/>
        <end position="237"/>
    </location>
</feature>
<protein>
    <recommendedName>
        <fullName evidence="2">Surface lipoprotein of Spirochaetales order domain-containing protein</fullName>
    </recommendedName>
</protein>
<dbReference type="EMBL" id="NOIF01000098">
    <property type="protein sequence ID" value="OZS43155.1"/>
    <property type="molecule type" value="Genomic_DNA"/>
</dbReference>
<comment type="caution">
    <text evidence="3">The sequence shown here is derived from an EMBL/GenBank/DDBJ whole genome shotgun (WGS) entry which is preliminary data.</text>
</comment>
<keyword evidence="4" id="KW-1185">Reference proteome</keyword>
<proteinExistence type="predicted"/>
<evidence type="ECO:0000259" key="2">
    <source>
        <dbReference type="Pfam" id="PF12103"/>
    </source>
</evidence>
<gene>
    <name evidence="3" type="ORF">ASV53_14770</name>
</gene>
<accession>A0ABX4FX39</accession>
<evidence type="ECO:0000256" key="1">
    <source>
        <dbReference type="SAM" id="SignalP"/>
    </source>
</evidence>
<feature type="domain" description="Surface lipoprotein of Spirochaetales order" evidence="2">
    <location>
        <begin position="49"/>
        <end position="225"/>
    </location>
</feature>
<dbReference type="InterPro" id="IPR021962">
    <property type="entry name" value="Lipl32"/>
</dbReference>
<dbReference type="Proteomes" id="UP000215999">
    <property type="component" value="Unassembled WGS sequence"/>
</dbReference>
<dbReference type="Pfam" id="PF12103">
    <property type="entry name" value="Lipl32"/>
    <property type="match status" value="1"/>
</dbReference>
<feature type="signal peptide" evidence="1">
    <location>
        <begin position="1"/>
        <end position="23"/>
    </location>
</feature>
<evidence type="ECO:0000313" key="4">
    <source>
        <dbReference type="Proteomes" id="UP000215999"/>
    </source>
</evidence>
<evidence type="ECO:0000313" key="3">
    <source>
        <dbReference type="EMBL" id="OZS43155.1"/>
    </source>
</evidence>
<name>A0ABX4FX39_9GAMM</name>
<keyword evidence="1" id="KW-0732">Signal</keyword>
<sequence length="237" mass="26167">MDSRMKLKMLVGALILSSSSAMAFSFGSLTGDGLPSLTSSRTEGLGIAQISVPYANSVNYFGYIDKSSKPSAKIKGKDAYYLYVWVPAALDELGVRMISPVGDLAEPTSDDFVQKGFEKKLKKDADKWFDTWIRVERMSVFSPDKIKNAKKVFSVLDNDDDGDDTYEEERHAKYNSLVRIETQVNKPEKALTRGLYRVAFTTFKKGNVSGSFVATVGTNVPGVKMATSLSELHKMVN</sequence>
<organism evidence="3 4">
    <name type="scientific">Photobacterium sanguinicancri</name>
    <dbReference type="NCBI Taxonomy" id="875932"/>
    <lineage>
        <taxon>Bacteria</taxon>
        <taxon>Pseudomonadati</taxon>
        <taxon>Pseudomonadota</taxon>
        <taxon>Gammaproteobacteria</taxon>
        <taxon>Vibrionales</taxon>
        <taxon>Vibrionaceae</taxon>
        <taxon>Photobacterium</taxon>
    </lineage>
</organism>
<reference evidence="3 4" key="1">
    <citation type="journal article" date="2016" name="Antonie Van Leeuwenhoek">
        <title>Photobacterium sanguinicancri sp. nov. isolated from marine animals.</title>
        <authorList>
            <person name="Gomez-Gil B."/>
            <person name="Roque A."/>
            <person name="Rotllant G."/>
            <person name="Romalde J.L."/>
            <person name="Doce A."/>
            <person name="Eggermont M."/>
            <person name="Defoirdt T."/>
        </authorList>
    </citation>
    <scope>NUCLEOTIDE SEQUENCE [LARGE SCALE GENOMIC DNA]</scope>
    <source>
        <strain evidence="3 4">CAIM 1827</strain>
    </source>
</reference>